<evidence type="ECO:0000313" key="2">
    <source>
        <dbReference type="EMBL" id="SDK30958.1"/>
    </source>
</evidence>
<sequence>MPYYLTTDTFADDPEWTVLAEGKQALIDSLQASYHRLMAKASLVRHDGYVTGAAVRQAVTSKRVLVLLTMPVLGMAPKLHKAGDKCECLGDTWIAGFEYRLHEFLKRNPSRKENDRNRGQKADLRNGKLKALVYERDGGCCRYCRSGVLLPKAGRSRDRRKVLTYDHVDPDLVAGADGINLVVACGRCNEHKGHRTPAEADMVLLPEPTEDEKAAWRASGQVLLDLPDHQPITDETATDHELAGDHVADSNSDPQPDPQPGTNDHITVNDALEQPQHEHQQRGTGPAEGPGWVGQPRSSAPRASPLDTQPARDSSSPDIYHRGTRLTPTPITPPPAAPRQEGPP</sequence>
<dbReference type="Proteomes" id="UP000199682">
    <property type="component" value="Unassembled WGS sequence"/>
</dbReference>
<evidence type="ECO:0008006" key="4">
    <source>
        <dbReference type="Google" id="ProtNLM"/>
    </source>
</evidence>
<name>A0A1G9AUS5_9PSEU</name>
<feature type="compositionally biased region" description="Pro residues" evidence="1">
    <location>
        <begin position="330"/>
        <end position="344"/>
    </location>
</feature>
<reference evidence="3" key="1">
    <citation type="submission" date="2016-10" db="EMBL/GenBank/DDBJ databases">
        <authorList>
            <person name="Varghese N."/>
            <person name="Submissions S."/>
        </authorList>
    </citation>
    <scope>NUCLEOTIDE SEQUENCE [LARGE SCALE GENOMIC DNA]</scope>
    <source>
        <strain evidence="3">DSM 44796</strain>
    </source>
</reference>
<dbReference type="CDD" id="cd00085">
    <property type="entry name" value="HNHc"/>
    <property type="match status" value="1"/>
</dbReference>
<evidence type="ECO:0000256" key="1">
    <source>
        <dbReference type="SAM" id="MobiDB-lite"/>
    </source>
</evidence>
<dbReference type="AlphaFoldDB" id="A0A1G9AUS5"/>
<dbReference type="InterPro" id="IPR003615">
    <property type="entry name" value="HNH_nuc"/>
</dbReference>
<feature type="region of interest" description="Disordered" evidence="1">
    <location>
        <begin position="245"/>
        <end position="344"/>
    </location>
</feature>
<protein>
    <recommendedName>
        <fullName evidence="4">HNH endonuclease</fullName>
    </recommendedName>
</protein>
<gene>
    <name evidence="2" type="ORF">SAMN04488074_105124</name>
</gene>
<organism evidence="2 3">
    <name type="scientific">Lentzea albidocapillata subsp. violacea</name>
    <dbReference type="NCBI Taxonomy" id="128104"/>
    <lineage>
        <taxon>Bacteria</taxon>
        <taxon>Bacillati</taxon>
        <taxon>Actinomycetota</taxon>
        <taxon>Actinomycetes</taxon>
        <taxon>Pseudonocardiales</taxon>
        <taxon>Pseudonocardiaceae</taxon>
        <taxon>Lentzea</taxon>
    </lineage>
</organism>
<accession>A0A1G9AUS5</accession>
<evidence type="ECO:0000313" key="3">
    <source>
        <dbReference type="Proteomes" id="UP000199682"/>
    </source>
</evidence>
<dbReference type="PANTHER" id="PTHR33877">
    <property type="entry name" value="SLL1193 PROTEIN"/>
    <property type="match status" value="1"/>
</dbReference>
<dbReference type="Gene3D" id="1.10.30.50">
    <property type="match status" value="1"/>
</dbReference>
<dbReference type="PANTHER" id="PTHR33877:SF2">
    <property type="entry name" value="OS07G0170200 PROTEIN"/>
    <property type="match status" value="1"/>
</dbReference>
<proteinExistence type="predicted"/>
<dbReference type="RefSeq" id="WP_090006173.1">
    <property type="nucleotide sequence ID" value="NZ_FNET01000005.1"/>
</dbReference>
<dbReference type="EMBL" id="FNET01000005">
    <property type="protein sequence ID" value="SDK30958.1"/>
    <property type="molecule type" value="Genomic_DNA"/>
</dbReference>
<dbReference type="InterPro" id="IPR052892">
    <property type="entry name" value="NA-targeting_endonuclease"/>
</dbReference>